<dbReference type="RefSeq" id="WP_177715505.1">
    <property type="nucleotide sequence ID" value="NZ_JACRSQ010000021.1"/>
</dbReference>
<dbReference type="SMART" id="SM00382">
    <property type="entry name" value="AAA"/>
    <property type="match status" value="2"/>
</dbReference>
<dbReference type="InterPro" id="IPR050611">
    <property type="entry name" value="ABCF"/>
</dbReference>
<dbReference type="PANTHER" id="PTHR19211">
    <property type="entry name" value="ATP-BINDING TRANSPORT PROTEIN-RELATED"/>
    <property type="match status" value="1"/>
</dbReference>
<dbReference type="PROSITE" id="PS00211">
    <property type="entry name" value="ABC_TRANSPORTER_1"/>
    <property type="match status" value="2"/>
</dbReference>
<keyword evidence="7" id="KW-1185">Reference proteome</keyword>
<evidence type="ECO:0000256" key="4">
    <source>
        <dbReference type="SAM" id="Coils"/>
    </source>
</evidence>
<dbReference type="Proteomes" id="UP000657006">
    <property type="component" value="Unassembled WGS sequence"/>
</dbReference>
<feature type="domain" description="ABC transporter" evidence="5">
    <location>
        <begin position="318"/>
        <end position="513"/>
    </location>
</feature>
<evidence type="ECO:0000256" key="3">
    <source>
        <dbReference type="ARBA" id="ARBA00022840"/>
    </source>
</evidence>
<dbReference type="GO" id="GO:0005524">
    <property type="term" value="F:ATP binding"/>
    <property type="evidence" value="ECO:0007669"/>
    <property type="project" value="UniProtKB-KW"/>
</dbReference>
<sequence>MLQIQHVSLVHRKDLRTIVDDVSFSLQPGDKAVVIGEEGDGKSTLLKWIYDPALVHSYAQASGKRILHGNILGYLPQELTKAEKEMTIYEYYCHSPVFFDRTPKEMAHIAGKLSLPADFCYGDQPICLLSGGEKVKMQLARILMEKPDILLLDEPSNDMDIDALQWLEQFINQASMPILFVSHDERLIENTANVVIHLERLMRGCTVRHTIARLPYQDYITQRLANLNKQTQLAQNEEREHQKQMEKLYRIQQQVEYQLKTITRQNASGGRLLKKKMKAVKSMEHRFDRQQENRTELPHTEQAIMVSFDDAIRLPAGKRVLDYSTEALTVAGRTLAPSLSLRVMGGEKVCIIGRNGCGKSTLMKLLAQELLPRPDLKVCYMPQNYEEQLDLSQSPLEWLSKTGDKEETTQIRTYLGSMRYTPDEMLHPMEELSGGQKAKILFLSMILSGANVLLLDEPTRNFSPLSNPIIRQVLKNFGGSIISVSHDRNYIREVADTVYELSEQGLQQVRTSL</sequence>
<keyword evidence="1" id="KW-0677">Repeat</keyword>
<dbReference type="InterPro" id="IPR027417">
    <property type="entry name" value="P-loop_NTPase"/>
</dbReference>
<evidence type="ECO:0000256" key="1">
    <source>
        <dbReference type="ARBA" id="ARBA00022737"/>
    </source>
</evidence>
<comment type="caution">
    <text evidence="6">The sequence shown here is derived from an EMBL/GenBank/DDBJ whole genome shotgun (WGS) entry which is preliminary data.</text>
</comment>
<dbReference type="EMBL" id="JACRSQ010000021">
    <property type="protein sequence ID" value="MBC8544392.1"/>
    <property type="molecule type" value="Genomic_DNA"/>
</dbReference>
<dbReference type="InterPro" id="IPR003593">
    <property type="entry name" value="AAA+_ATPase"/>
</dbReference>
<keyword evidence="3 6" id="KW-0067">ATP-binding</keyword>
<dbReference type="Gene3D" id="3.40.50.300">
    <property type="entry name" value="P-loop containing nucleotide triphosphate hydrolases"/>
    <property type="match status" value="2"/>
</dbReference>
<accession>A0A926DV42</accession>
<dbReference type="InterPro" id="IPR003439">
    <property type="entry name" value="ABC_transporter-like_ATP-bd"/>
</dbReference>
<evidence type="ECO:0000256" key="2">
    <source>
        <dbReference type="ARBA" id="ARBA00022741"/>
    </source>
</evidence>
<evidence type="ECO:0000313" key="6">
    <source>
        <dbReference type="EMBL" id="MBC8544392.1"/>
    </source>
</evidence>
<feature type="domain" description="ABC transporter" evidence="5">
    <location>
        <begin position="2"/>
        <end position="228"/>
    </location>
</feature>
<dbReference type="InterPro" id="IPR017871">
    <property type="entry name" value="ABC_transporter-like_CS"/>
</dbReference>
<dbReference type="PANTHER" id="PTHR19211:SF14">
    <property type="entry name" value="ATP-BINDING CASSETTE SUB-FAMILY F MEMBER 1"/>
    <property type="match status" value="1"/>
</dbReference>
<reference evidence="6" key="1">
    <citation type="submission" date="2020-08" db="EMBL/GenBank/DDBJ databases">
        <title>Genome public.</title>
        <authorList>
            <person name="Liu C."/>
            <person name="Sun Q."/>
        </authorList>
    </citation>
    <scope>NUCLEOTIDE SEQUENCE</scope>
    <source>
        <strain evidence="6">NSJ-32</strain>
    </source>
</reference>
<dbReference type="GO" id="GO:0016887">
    <property type="term" value="F:ATP hydrolysis activity"/>
    <property type="evidence" value="ECO:0007669"/>
    <property type="project" value="InterPro"/>
</dbReference>
<name>A0A926DV42_9FIRM</name>
<organism evidence="6 7">
    <name type="scientific">Bianquea renquensis</name>
    <dbReference type="NCBI Taxonomy" id="2763661"/>
    <lineage>
        <taxon>Bacteria</taxon>
        <taxon>Bacillati</taxon>
        <taxon>Bacillota</taxon>
        <taxon>Clostridia</taxon>
        <taxon>Eubacteriales</taxon>
        <taxon>Bianqueaceae</taxon>
        <taxon>Bianquea</taxon>
    </lineage>
</organism>
<dbReference type="SUPFAM" id="SSF52540">
    <property type="entry name" value="P-loop containing nucleoside triphosphate hydrolases"/>
    <property type="match status" value="2"/>
</dbReference>
<dbReference type="PROSITE" id="PS50893">
    <property type="entry name" value="ABC_TRANSPORTER_2"/>
    <property type="match status" value="2"/>
</dbReference>
<evidence type="ECO:0000313" key="7">
    <source>
        <dbReference type="Proteomes" id="UP000657006"/>
    </source>
</evidence>
<keyword evidence="4" id="KW-0175">Coiled coil</keyword>
<proteinExistence type="predicted"/>
<feature type="coiled-coil region" evidence="4">
    <location>
        <begin position="224"/>
        <end position="293"/>
    </location>
</feature>
<dbReference type="CDD" id="cd03221">
    <property type="entry name" value="ABCF_EF-3"/>
    <property type="match status" value="2"/>
</dbReference>
<protein>
    <submittedName>
        <fullName evidence="6">ABC-F family ATP-binding cassette domain-containing protein</fullName>
    </submittedName>
</protein>
<dbReference type="Pfam" id="PF00005">
    <property type="entry name" value="ABC_tran"/>
    <property type="match status" value="2"/>
</dbReference>
<gene>
    <name evidence="6" type="ORF">H8730_12670</name>
</gene>
<keyword evidence="2" id="KW-0547">Nucleotide-binding</keyword>
<evidence type="ECO:0000259" key="5">
    <source>
        <dbReference type="PROSITE" id="PS50893"/>
    </source>
</evidence>
<dbReference type="AlphaFoldDB" id="A0A926DV42"/>